<sequence>MLVLLILCLWISSAWSVTPPTDMLGNLPNYNPVTGEMEDLDFRVAIEPGKVDCFYQDAAKDHNLDVSYQVVEISRRFLWMYSPNAASDLVIDFFMKDPQGRTIAEERDRQEGNHVVTVQQGVYTICFDNRRSSATKLVNVEVYLYSQEDDDRWGNIQSMITFPAEAQALDTIESIKASINKVRDDLIRVVHNQDEKRAIERRDRVLVDNNLKYINRFSLLSTFLMIAVGFGQIMIIRSLFDEKSRLRKLFKFF</sequence>
<dbReference type="InterPro" id="IPR015720">
    <property type="entry name" value="Emp24-like"/>
</dbReference>
<evidence type="ECO:0000256" key="4">
    <source>
        <dbReference type="ARBA" id="ARBA00022692"/>
    </source>
</evidence>
<evidence type="ECO:0000256" key="2">
    <source>
        <dbReference type="ARBA" id="ARBA00007104"/>
    </source>
</evidence>
<evidence type="ECO:0000256" key="5">
    <source>
        <dbReference type="ARBA" id="ARBA00022729"/>
    </source>
</evidence>
<evidence type="ECO:0000256" key="11">
    <source>
        <dbReference type="SAM" id="SignalP"/>
    </source>
</evidence>
<name>T1KRM9_TETUR</name>
<comment type="subcellular location">
    <subcellularLocation>
        <location evidence="8">Endomembrane system</location>
        <topology evidence="8">Single-pass membrane protein</topology>
    </subcellularLocation>
    <subcellularLocation>
        <location evidence="1 9">Membrane</location>
        <topology evidence="1 9">Single-pass type I membrane protein</topology>
    </subcellularLocation>
</comment>
<evidence type="ECO:0000256" key="3">
    <source>
        <dbReference type="ARBA" id="ARBA00022473"/>
    </source>
</evidence>
<dbReference type="Proteomes" id="UP000015104">
    <property type="component" value="Unassembled WGS sequence"/>
</dbReference>
<feature type="chain" id="PRO_5004591782" description="GOLD domain-containing protein" evidence="11">
    <location>
        <begin position="17"/>
        <end position="253"/>
    </location>
</feature>
<dbReference type="AlphaFoldDB" id="T1KRM9"/>
<dbReference type="SUPFAM" id="SSF101576">
    <property type="entry name" value="Supernatant protein factor (SPF), C-terminal domain"/>
    <property type="match status" value="1"/>
</dbReference>
<evidence type="ECO:0000256" key="1">
    <source>
        <dbReference type="ARBA" id="ARBA00004479"/>
    </source>
</evidence>
<dbReference type="EMBL" id="CAEY01000414">
    <property type="status" value="NOT_ANNOTATED_CDS"/>
    <property type="molecule type" value="Genomic_DNA"/>
</dbReference>
<dbReference type="OMA" id="IDYQVIH"/>
<dbReference type="KEGG" id="tut:107366724"/>
<dbReference type="Pfam" id="PF01105">
    <property type="entry name" value="EMP24_GP25L"/>
    <property type="match status" value="1"/>
</dbReference>
<accession>T1KRM9</accession>
<comment type="similarity">
    <text evidence="2 9">Belongs to the EMP24/GP25L family.</text>
</comment>
<dbReference type="OrthoDB" id="5976732at2759"/>
<dbReference type="InterPro" id="IPR036598">
    <property type="entry name" value="GOLD_dom_sf"/>
</dbReference>
<dbReference type="PANTHER" id="PTHR22811">
    <property type="entry name" value="TRANSMEMBRANE EMP24 DOMAIN-CONTAINING PROTEIN"/>
    <property type="match status" value="1"/>
</dbReference>
<evidence type="ECO:0000256" key="10">
    <source>
        <dbReference type="SAM" id="Phobius"/>
    </source>
</evidence>
<feature type="domain" description="GOLD" evidence="12">
    <location>
        <begin position="51"/>
        <end position="144"/>
    </location>
</feature>
<keyword evidence="14" id="KW-1185">Reference proteome</keyword>
<gene>
    <name evidence="13" type="primary">107366724</name>
</gene>
<dbReference type="GO" id="GO:0012505">
    <property type="term" value="C:endomembrane system"/>
    <property type="evidence" value="ECO:0007669"/>
    <property type="project" value="UniProtKB-SubCell"/>
</dbReference>
<reference evidence="13" key="2">
    <citation type="submission" date="2015-06" db="UniProtKB">
        <authorList>
            <consortium name="EnsemblMetazoa"/>
        </authorList>
    </citation>
    <scope>IDENTIFICATION</scope>
</reference>
<proteinExistence type="inferred from homology"/>
<evidence type="ECO:0000256" key="8">
    <source>
        <dbReference type="ARBA" id="ARBA00037847"/>
    </source>
</evidence>
<dbReference type="GO" id="GO:0016020">
    <property type="term" value="C:membrane"/>
    <property type="evidence" value="ECO:0007669"/>
    <property type="project" value="UniProtKB-SubCell"/>
</dbReference>
<evidence type="ECO:0000256" key="6">
    <source>
        <dbReference type="ARBA" id="ARBA00022989"/>
    </source>
</evidence>
<dbReference type="EnsemblMetazoa" id="tetur19g00080.1">
    <property type="protein sequence ID" value="tetur19g00080.1"/>
    <property type="gene ID" value="tetur19g00080"/>
</dbReference>
<feature type="signal peptide" evidence="11">
    <location>
        <begin position="1"/>
        <end position="16"/>
    </location>
</feature>
<keyword evidence="7 10" id="KW-0472">Membrane</keyword>
<reference evidence="14" key="1">
    <citation type="submission" date="2011-08" db="EMBL/GenBank/DDBJ databases">
        <authorList>
            <person name="Rombauts S."/>
        </authorList>
    </citation>
    <scope>NUCLEOTIDE SEQUENCE</scope>
    <source>
        <strain evidence="14">London</strain>
    </source>
</reference>
<feature type="transmembrane region" description="Helical" evidence="10">
    <location>
        <begin position="217"/>
        <end position="240"/>
    </location>
</feature>
<dbReference type="InterPro" id="IPR009038">
    <property type="entry name" value="GOLD_dom"/>
</dbReference>
<evidence type="ECO:0000259" key="12">
    <source>
        <dbReference type="PROSITE" id="PS50866"/>
    </source>
</evidence>
<evidence type="ECO:0000256" key="9">
    <source>
        <dbReference type="RuleBase" id="RU003827"/>
    </source>
</evidence>
<dbReference type="STRING" id="32264.T1KRM9"/>
<protein>
    <recommendedName>
        <fullName evidence="12">GOLD domain-containing protein</fullName>
    </recommendedName>
</protein>
<evidence type="ECO:0000313" key="14">
    <source>
        <dbReference type="Proteomes" id="UP000015104"/>
    </source>
</evidence>
<evidence type="ECO:0000313" key="13">
    <source>
        <dbReference type="EnsemblMetazoa" id="tetur19g00080.1"/>
    </source>
</evidence>
<dbReference type="SMART" id="SM01190">
    <property type="entry name" value="EMP24_GP25L"/>
    <property type="match status" value="1"/>
</dbReference>
<organism evidence="13 14">
    <name type="scientific">Tetranychus urticae</name>
    <name type="common">Two-spotted spider mite</name>
    <dbReference type="NCBI Taxonomy" id="32264"/>
    <lineage>
        <taxon>Eukaryota</taxon>
        <taxon>Metazoa</taxon>
        <taxon>Ecdysozoa</taxon>
        <taxon>Arthropoda</taxon>
        <taxon>Chelicerata</taxon>
        <taxon>Arachnida</taxon>
        <taxon>Acari</taxon>
        <taxon>Acariformes</taxon>
        <taxon>Trombidiformes</taxon>
        <taxon>Prostigmata</taxon>
        <taxon>Eleutherengona</taxon>
        <taxon>Raphignathae</taxon>
        <taxon>Tetranychoidea</taxon>
        <taxon>Tetranychidae</taxon>
        <taxon>Tetranychus</taxon>
    </lineage>
</organism>
<keyword evidence="4 9" id="KW-0812">Transmembrane</keyword>
<evidence type="ECO:0000256" key="7">
    <source>
        <dbReference type="ARBA" id="ARBA00023136"/>
    </source>
</evidence>
<keyword evidence="5 11" id="KW-0732">Signal</keyword>
<dbReference type="eggNOG" id="KOG3287">
    <property type="taxonomic scope" value="Eukaryota"/>
</dbReference>
<dbReference type="PROSITE" id="PS50866">
    <property type="entry name" value="GOLD"/>
    <property type="match status" value="1"/>
</dbReference>
<keyword evidence="6 10" id="KW-1133">Transmembrane helix</keyword>
<keyword evidence="3" id="KW-0217">Developmental protein</keyword>
<dbReference type="HOGENOM" id="CLU_066963_5_1_1"/>